<dbReference type="InterPro" id="IPR006008">
    <property type="entry name" value="YciB"/>
</dbReference>
<feature type="transmembrane region" description="Helical" evidence="5">
    <location>
        <begin position="115"/>
        <end position="138"/>
    </location>
</feature>
<evidence type="ECO:0000256" key="4">
    <source>
        <dbReference type="ARBA" id="ARBA00023136"/>
    </source>
</evidence>
<evidence type="ECO:0000256" key="1">
    <source>
        <dbReference type="ARBA" id="ARBA00022475"/>
    </source>
</evidence>
<accession>A0A1W1DMV4</accession>
<protein>
    <submittedName>
        <fullName evidence="7">Intracellular septation protein IspA</fullName>
    </submittedName>
</protein>
<dbReference type="PANTHER" id="PTHR36917:SF1">
    <property type="entry name" value="INNER MEMBRANE-SPANNING PROTEIN YCIB"/>
    <property type="match status" value="1"/>
</dbReference>
<sequence length="217" mass="24678">MKFLLDFFPIALFFIVYKTIGLYAAIYAMIGATFLQMVISRYQNGKFENTHLITFGLLLVLGGVTLALRDPAFIMWKVSVLYVVFAFALIVSMWIGKKTLLQRMLGKELELPAQVWRQLTWFWGIGFSGIALVNAYYVNLALSARDSLFANTSLDPKVELTELNCESTTMEQLCIVAQQSEESWVNFKLFGTMGLTFILIIITVIFISKYIKEDKTS</sequence>
<dbReference type="GO" id="GO:0005886">
    <property type="term" value="C:plasma membrane"/>
    <property type="evidence" value="ECO:0007669"/>
    <property type="project" value="TreeGrafter"/>
</dbReference>
<evidence type="ECO:0000313" key="6">
    <source>
        <dbReference type="EMBL" id="SFV80262.1"/>
    </source>
</evidence>
<evidence type="ECO:0000256" key="2">
    <source>
        <dbReference type="ARBA" id="ARBA00022692"/>
    </source>
</evidence>
<feature type="transmembrane region" description="Helical" evidence="5">
    <location>
        <begin position="74"/>
        <end position="95"/>
    </location>
</feature>
<feature type="transmembrane region" description="Helical" evidence="5">
    <location>
        <begin position="189"/>
        <end position="211"/>
    </location>
</feature>
<gene>
    <name evidence="7" type="ORF">MNB_SUP05-12-1176</name>
    <name evidence="6" type="ORF">MNB_SUP05-13-263</name>
</gene>
<dbReference type="PANTHER" id="PTHR36917">
    <property type="entry name" value="INTRACELLULAR SEPTATION PROTEIN A-RELATED"/>
    <property type="match status" value="1"/>
</dbReference>
<feature type="transmembrane region" description="Helical" evidence="5">
    <location>
        <begin position="51"/>
        <end position="68"/>
    </location>
</feature>
<dbReference type="AlphaFoldDB" id="A0A1W1DMV4"/>
<evidence type="ECO:0000256" key="3">
    <source>
        <dbReference type="ARBA" id="ARBA00022989"/>
    </source>
</evidence>
<dbReference type="Pfam" id="PF04279">
    <property type="entry name" value="IspA"/>
    <property type="match status" value="2"/>
</dbReference>
<keyword evidence="1" id="KW-1003">Cell membrane</keyword>
<keyword evidence="4 5" id="KW-0472">Membrane</keyword>
<dbReference type="EMBL" id="FPHU01000061">
    <property type="protein sequence ID" value="SFV80262.1"/>
    <property type="molecule type" value="Genomic_DNA"/>
</dbReference>
<evidence type="ECO:0000313" key="7">
    <source>
        <dbReference type="EMBL" id="SFV82850.1"/>
    </source>
</evidence>
<proteinExistence type="inferred from homology"/>
<reference evidence="7" key="1">
    <citation type="submission" date="2016-10" db="EMBL/GenBank/DDBJ databases">
        <authorList>
            <person name="de Groot N.N."/>
        </authorList>
    </citation>
    <scope>NUCLEOTIDE SEQUENCE</scope>
</reference>
<name>A0A1W1DMV4_9ZZZZ</name>
<dbReference type="HAMAP" id="MF_00189">
    <property type="entry name" value="YciB"/>
    <property type="match status" value="1"/>
</dbReference>
<keyword evidence="2 5" id="KW-0812">Transmembrane</keyword>
<organism evidence="7">
    <name type="scientific">hydrothermal vent metagenome</name>
    <dbReference type="NCBI Taxonomy" id="652676"/>
    <lineage>
        <taxon>unclassified sequences</taxon>
        <taxon>metagenomes</taxon>
        <taxon>ecological metagenomes</taxon>
    </lineage>
</organism>
<feature type="transmembrane region" description="Helical" evidence="5">
    <location>
        <begin position="20"/>
        <end position="39"/>
    </location>
</feature>
<dbReference type="EMBL" id="FPHT01000273">
    <property type="protein sequence ID" value="SFV82850.1"/>
    <property type="molecule type" value="Genomic_DNA"/>
</dbReference>
<evidence type="ECO:0000256" key="5">
    <source>
        <dbReference type="SAM" id="Phobius"/>
    </source>
</evidence>
<keyword evidence="3 5" id="KW-1133">Transmembrane helix</keyword>